<name>A0AAV0WJX4_9HEMI</name>
<dbReference type="Proteomes" id="UP001160148">
    <property type="component" value="Unassembled WGS sequence"/>
</dbReference>
<protein>
    <submittedName>
        <fullName evidence="1">Uncharacterized protein</fullName>
    </submittedName>
</protein>
<organism evidence="1 2">
    <name type="scientific">Macrosiphum euphorbiae</name>
    <name type="common">potato aphid</name>
    <dbReference type="NCBI Taxonomy" id="13131"/>
    <lineage>
        <taxon>Eukaryota</taxon>
        <taxon>Metazoa</taxon>
        <taxon>Ecdysozoa</taxon>
        <taxon>Arthropoda</taxon>
        <taxon>Hexapoda</taxon>
        <taxon>Insecta</taxon>
        <taxon>Pterygota</taxon>
        <taxon>Neoptera</taxon>
        <taxon>Paraneoptera</taxon>
        <taxon>Hemiptera</taxon>
        <taxon>Sternorrhyncha</taxon>
        <taxon>Aphidomorpha</taxon>
        <taxon>Aphidoidea</taxon>
        <taxon>Aphididae</taxon>
        <taxon>Macrosiphini</taxon>
        <taxon>Macrosiphum</taxon>
    </lineage>
</organism>
<proteinExistence type="predicted"/>
<sequence>MCFSLLKNWDSVVTSLINIRDSTSKKAITKNEANGIFLHLNKLETAILVLFWSDVLERFNLTNKKLQSISIDLITVSNLYSSLINYVKQLTSTSIFEQYEKKHYYYQMLRSIMKIEKRKENLLMMKQE</sequence>
<dbReference type="EMBL" id="CARXXK010000002">
    <property type="protein sequence ID" value="CAI6356001.1"/>
    <property type="molecule type" value="Genomic_DNA"/>
</dbReference>
<evidence type="ECO:0000313" key="2">
    <source>
        <dbReference type="Proteomes" id="UP001160148"/>
    </source>
</evidence>
<reference evidence="1 2" key="1">
    <citation type="submission" date="2023-01" db="EMBL/GenBank/DDBJ databases">
        <authorList>
            <person name="Whitehead M."/>
        </authorList>
    </citation>
    <scope>NUCLEOTIDE SEQUENCE [LARGE SCALE GENOMIC DNA]</scope>
</reference>
<evidence type="ECO:0000313" key="1">
    <source>
        <dbReference type="EMBL" id="CAI6356001.1"/>
    </source>
</evidence>
<dbReference type="AlphaFoldDB" id="A0AAV0WJX4"/>
<accession>A0AAV0WJX4</accession>
<gene>
    <name evidence="1" type="ORF">MEUPH1_LOCUS11787</name>
</gene>
<keyword evidence="2" id="KW-1185">Reference proteome</keyword>
<comment type="caution">
    <text evidence="1">The sequence shown here is derived from an EMBL/GenBank/DDBJ whole genome shotgun (WGS) entry which is preliminary data.</text>
</comment>